<comment type="caution">
    <text evidence="2">The sequence shown here is derived from an EMBL/GenBank/DDBJ whole genome shotgun (WGS) entry which is preliminary data.</text>
</comment>
<keyword evidence="3" id="KW-1185">Reference proteome</keyword>
<dbReference type="Pfam" id="PF01391">
    <property type="entry name" value="Collagen"/>
    <property type="match status" value="1"/>
</dbReference>
<dbReference type="InterPro" id="IPR008160">
    <property type="entry name" value="Collagen"/>
</dbReference>
<sequence length="211" mass="21806">MISTTTAFQLMTSKCLPYLFSYYHAPAVSDGVLSITTSQIQTTHSSYMKRHNITIHSSQLVCSLPSPQGPGGNPGAPGSPGEMGPMGEQGRPGNQGKPGVKGFDGVVGKHGPRGLKGPRGAPGLAGLGGTKGETGDTGETGAPGGCNCGTNSACSAFSAMTKSLPKRAYPVQNSSLFAGTEDITKLPKEEFYIQDVGVKQRGLWAFLSERG</sequence>
<reference evidence="2 3" key="1">
    <citation type="submission" date="2021-04" db="EMBL/GenBank/DDBJ databases">
        <authorList>
            <person name="De Guttry C."/>
            <person name="Zahm M."/>
            <person name="Klopp C."/>
            <person name="Cabau C."/>
            <person name="Louis A."/>
            <person name="Berthelot C."/>
            <person name="Parey E."/>
            <person name="Roest Crollius H."/>
            <person name="Montfort J."/>
            <person name="Robinson-Rechavi M."/>
            <person name="Bucao C."/>
            <person name="Bouchez O."/>
            <person name="Gislard M."/>
            <person name="Lluch J."/>
            <person name="Milhes M."/>
            <person name="Lampietro C."/>
            <person name="Lopez Roques C."/>
            <person name="Donnadieu C."/>
            <person name="Braasch I."/>
            <person name="Desvignes T."/>
            <person name="Postlethwait J."/>
            <person name="Bobe J."/>
            <person name="Wedekind C."/>
            <person name="Guiguen Y."/>
        </authorList>
    </citation>
    <scope>NUCLEOTIDE SEQUENCE [LARGE SCALE GENOMIC DNA]</scope>
    <source>
        <strain evidence="2">Cs_M1</strain>
        <tissue evidence="2">Blood</tissue>
    </source>
</reference>
<proteinExistence type="predicted"/>
<protein>
    <submittedName>
        <fullName evidence="2">Uncharacterized protein</fullName>
    </submittedName>
</protein>
<feature type="compositionally biased region" description="Gly residues" evidence="1">
    <location>
        <begin position="123"/>
        <end position="132"/>
    </location>
</feature>
<evidence type="ECO:0000313" key="3">
    <source>
        <dbReference type="Proteomes" id="UP001356427"/>
    </source>
</evidence>
<gene>
    <name evidence="2" type="ORF">J4Q44_G00308250</name>
</gene>
<evidence type="ECO:0000313" key="2">
    <source>
        <dbReference type="EMBL" id="KAK6299315.1"/>
    </source>
</evidence>
<dbReference type="EMBL" id="JAGTTL010000029">
    <property type="protein sequence ID" value="KAK6299315.1"/>
    <property type="molecule type" value="Genomic_DNA"/>
</dbReference>
<organism evidence="2 3">
    <name type="scientific">Coregonus suidteri</name>
    <dbReference type="NCBI Taxonomy" id="861788"/>
    <lineage>
        <taxon>Eukaryota</taxon>
        <taxon>Metazoa</taxon>
        <taxon>Chordata</taxon>
        <taxon>Craniata</taxon>
        <taxon>Vertebrata</taxon>
        <taxon>Euteleostomi</taxon>
        <taxon>Actinopterygii</taxon>
        <taxon>Neopterygii</taxon>
        <taxon>Teleostei</taxon>
        <taxon>Protacanthopterygii</taxon>
        <taxon>Salmoniformes</taxon>
        <taxon>Salmonidae</taxon>
        <taxon>Coregoninae</taxon>
        <taxon>Coregonus</taxon>
    </lineage>
</organism>
<dbReference type="PANTHER" id="PTHR24637:SF421">
    <property type="entry name" value="CUTICLE COLLAGEN DPY-2"/>
    <property type="match status" value="1"/>
</dbReference>
<evidence type="ECO:0000256" key="1">
    <source>
        <dbReference type="SAM" id="MobiDB-lite"/>
    </source>
</evidence>
<feature type="region of interest" description="Disordered" evidence="1">
    <location>
        <begin position="62"/>
        <end position="138"/>
    </location>
</feature>
<dbReference type="Proteomes" id="UP001356427">
    <property type="component" value="Unassembled WGS sequence"/>
</dbReference>
<feature type="compositionally biased region" description="Low complexity" evidence="1">
    <location>
        <begin position="79"/>
        <end position="92"/>
    </location>
</feature>
<dbReference type="AlphaFoldDB" id="A0AAN8QBX7"/>
<accession>A0AAN8QBX7</accession>
<dbReference type="PANTHER" id="PTHR24637">
    <property type="entry name" value="COLLAGEN"/>
    <property type="match status" value="1"/>
</dbReference>
<name>A0AAN8QBX7_9TELE</name>